<keyword evidence="3" id="KW-1185">Reference proteome</keyword>
<protein>
    <submittedName>
        <fullName evidence="2">Beta-propeller domain-containing protein</fullName>
    </submittedName>
</protein>
<organism evidence="2 3">
    <name type="scientific">Jeotgalibacillus marinus</name>
    <dbReference type="NCBI Taxonomy" id="86667"/>
    <lineage>
        <taxon>Bacteria</taxon>
        <taxon>Bacillati</taxon>
        <taxon>Bacillota</taxon>
        <taxon>Bacilli</taxon>
        <taxon>Bacillales</taxon>
        <taxon>Caryophanaceae</taxon>
        <taxon>Jeotgalibacillus</taxon>
    </lineage>
</organism>
<dbReference type="Proteomes" id="UP001556040">
    <property type="component" value="Unassembled WGS sequence"/>
</dbReference>
<accession>A0ABV3Q0V8</accession>
<gene>
    <name evidence="2" type="ORF">AB1471_04115</name>
</gene>
<dbReference type="Pfam" id="PF09826">
    <property type="entry name" value="Beta_propel"/>
    <property type="match status" value="1"/>
</dbReference>
<evidence type="ECO:0000313" key="2">
    <source>
        <dbReference type="EMBL" id="MEW9500986.1"/>
    </source>
</evidence>
<comment type="caution">
    <text evidence="2">The sequence shown here is derived from an EMBL/GenBank/DDBJ whole genome shotgun (WGS) entry which is preliminary data.</text>
</comment>
<evidence type="ECO:0000313" key="3">
    <source>
        <dbReference type="Proteomes" id="UP001556040"/>
    </source>
</evidence>
<dbReference type="EMBL" id="JBFMIA010000002">
    <property type="protein sequence ID" value="MEW9500986.1"/>
    <property type="molecule type" value="Genomic_DNA"/>
</dbReference>
<keyword evidence="1" id="KW-0732">Signal</keyword>
<evidence type="ECO:0000256" key="1">
    <source>
        <dbReference type="ARBA" id="ARBA00022729"/>
    </source>
</evidence>
<sequence length="706" mass="79610">MNKKRWVLSGILTLLIGSLATLFFFLQPSVMGVTSGTLQTNAWTLHFSRSLNESTISEDSVYVLNKEKERVLVDVQLSTDGKILHVTPPENGYNNLQDYTLHLSDNIKSTFGLGIRGELAIPLKVSHDLATVESEEYLKNHFAAILENKKSQEQSYQSFDNVKMTIEESSSGGDSGHSQTNNQVDGVNEADIVQTDGEFIYHINDHQDVKVVKSYPAEALETVATIEFEDNFYVSQLFLTDDTLVVIGDKWIPFNQEKSGNMDYSYDQNVTIAKLYDVSNQTAPELMREVGAEGYFNNARMIDSNLYVITNHAPNYWIMEEDSDIELRPHTWDSNKSESFEPMSVDEIKIIPENENSNYTVITVVDVSDHNSEVLTESYLGSSGQVYMSENSLYLAETNNMVSTLQMGIMPVIPEDSSTTIYKFAIDDLNVDFVAKGSVKGNVLNQFSMDEHDDHFRVVTTEGNTQGENMTSFNHLFILNEAMEQVGSVEDLAKGERIYSARFMGDKAYMVTFRETDPLFVIDTANPEAPEVLGELKIPGFSTYLHPLDENHLIGFGVDTELEESKVAGQPPLVIQTGMKISLFDITDFSNPKEKDTEIIGGQGTHSPVMSDHKALFHHTERNLFGFPIAVYDQKELNSELNFVNQGALLYTITPENGIELTKEMYDQKVEGQMYDNWEELVQRMLYIEDTLYTVKSNEVKAYELP</sequence>
<dbReference type="Gene3D" id="2.60.40.1220">
    <property type="match status" value="1"/>
</dbReference>
<name>A0ABV3Q0V8_9BACL</name>
<reference evidence="2 3" key="1">
    <citation type="journal article" date="1979" name="Int. J. Syst. Evol. Microbiol.">
        <title>Bacillus globisporus subsp. marinus subsp. nov.</title>
        <authorList>
            <person name="Liu H."/>
        </authorList>
    </citation>
    <scope>NUCLEOTIDE SEQUENCE [LARGE SCALE GENOMIC DNA]</scope>
    <source>
        <strain evidence="2 3">DSM 1297</strain>
    </source>
</reference>
<dbReference type="InterPro" id="IPR014755">
    <property type="entry name" value="Cu-Rt/internalin_Ig-like"/>
</dbReference>
<dbReference type="InterPro" id="IPR019198">
    <property type="entry name" value="Beta_propeller_containing"/>
</dbReference>
<dbReference type="RefSeq" id="WP_367778329.1">
    <property type="nucleotide sequence ID" value="NZ_JBFMIA010000002.1"/>
</dbReference>
<proteinExistence type="predicted"/>